<dbReference type="PANTHER" id="PTHR12560">
    <property type="entry name" value="LONGEVITY ASSURANCE FACTOR 1 LAG1"/>
    <property type="match status" value="1"/>
</dbReference>
<feature type="transmembrane region" description="Helical" evidence="13">
    <location>
        <begin position="60"/>
        <end position="77"/>
    </location>
</feature>
<dbReference type="Gene3D" id="1.10.10.60">
    <property type="entry name" value="Homeodomain-like"/>
    <property type="match status" value="1"/>
</dbReference>
<keyword evidence="9" id="KW-0443">Lipid metabolism</keyword>
<dbReference type="GO" id="GO:0003677">
    <property type="term" value="F:DNA binding"/>
    <property type="evidence" value="ECO:0007669"/>
    <property type="project" value="InterPro"/>
</dbReference>
<reference evidence="15 16" key="1">
    <citation type="journal article" date="2018" name="Nat. Ecol. Evol.">
        <title>Genomic signatures of mitonuclear coevolution across populations of Tigriopus californicus.</title>
        <authorList>
            <person name="Barreto F.S."/>
            <person name="Watson E.T."/>
            <person name="Lima T.G."/>
            <person name="Willett C.S."/>
            <person name="Edmands S."/>
            <person name="Li W."/>
            <person name="Burton R.S."/>
        </authorList>
    </citation>
    <scope>NUCLEOTIDE SEQUENCE [LARGE SCALE GENOMIC DNA]</scope>
    <source>
        <strain evidence="15 16">San Diego</strain>
    </source>
</reference>
<dbReference type="InterPro" id="IPR006634">
    <property type="entry name" value="TLC-dom"/>
</dbReference>
<evidence type="ECO:0000256" key="11">
    <source>
        <dbReference type="ARBA" id="ARBA00049036"/>
    </source>
</evidence>
<evidence type="ECO:0000313" key="16">
    <source>
        <dbReference type="Proteomes" id="UP000318571"/>
    </source>
</evidence>
<dbReference type="SUPFAM" id="SSF46689">
    <property type="entry name" value="Homeodomain-like"/>
    <property type="match status" value="1"/>
</dbReference>
<evidence type="ECO:0000259" key="14">
    <source>
        <dbReference type="PROSITE" id="PS50922"/>
    </source>
</evidence>
<evidence type="ECO:0000256" key="6">
    <source>
        <dbReference type="ARBA" id="ARBA00022692"/>
    </source>
</evidence>
<comment type="caution">
    <text evidence="15">The sequence shown here is derived from an EMBL/GenBank/DDBJ whole genome shotgun (WGS) entry which is preliminary data.</text>
</comment>
<comment type="subcellular location">
    <subcellularLocation>
        <location evidence="2">Endoplasmic reticulum membrane</location>
        <topology evidence="2">Multi-pass membrane protein</topology>
    </subcellularLocation>
    <subcellularLocation>
        <location evidence="1">Nucleus</location>
    </subcellularLocation>
</comment>
<feature type="domain" description="TLC" evidence="14">
    <location>
        <begin position="151"/>
        <end position="352"/>
    </location>
</feature>
<dbReference type="PANTHER" id="PTHR12560:SF0">
    <property type="entry name" value="LD18904P"/>
    <property type="match status" value="1"/>
</dbReference>
<keyword evidence="5" id="KW-0808">Transferase</keyword>
<feature type="transmembrane region" description="Helical" evidence="13">
    <location>
        <begin position="283"/>
        <end position="306"/>
    </location>
</feature>
<evidence type="ECO:0000256" key="3">
    <source>
        <dbReference type="ARBA" id="ARBA00004760"/>
    </source>
</evidence>
<evidence type="ECO:0000256" key="2">
    <source>
        <dbReference type="ARBA" id="ARBA00004477"/>
    </source>
</evidence>
<evidence type="ECO:0000256" key="12">
    <source>
        <dbReference type="PROSITE-ProRule" id="PRU00205"/>
    </source>
</evidence>
<dbReference type="AlphaFoldDB" id="A0A553NX60"/>
<evidence type="ECO:0000256" key="8">
    <source>
        <dbReference type="ARBA" id="ARBA00022989"/>
    </source>
</evidence>
<protein>
    <recommendedName>
        <fullName evidence="14">TLC domain-containing protein</fullName>
    </recommendedName>
</protein>
<comment type="catalytic activity">
    <reaction evidence="11">
        <text>sphinganine + octadecanoyl-CoA = N-(octadecanoyl)-sphinganine + CoA + H(+)</text>
        <dbReference type="Rhea" id="RHEA:36547"/>
        <dbReference type="ChEBI" id="CHEBI:15378"/>
        <dbReference type="ChEBI" id="CHEBI:57287"/>
        <dbReference type="ChEBI" id="CHEBI:57394"/>
        <dbReference type="ChEBI" id="CHEBI:57817"/>
        <dbReference type="ChEBI" id="CHEBI:67033"/>
    </reaction>
    <physiologicalReaction direction="left-to-right" evidence="11">
        <dbReference type="Rhea" id="RHEA:36548"/>
    </physiologicalReaction>
</comment>
<gene>
    <name evidence="15" type="ORF">TCAL_13985</name>
</gene>
<feature type="transmembrane region" description="Helical" evidence="13">
    <location>
        <begin position="318"/>
        <end position="344"/>
    </location>
</feature>
<organism evidence="15 16">
    <name type="scientific">Tigriopus californicus</name>
    <name type="common">Marine copepod</name>
    <dbReference type="NCBI Taxonomy" id="6832"/>
    <lineage>
        <taxon>Eukaryota</taxon>
        <taxon>Metazoa</taxon>
        <taxon>Ecdysozoa</taxon>
        <taxon>Arthropoda</taxon>
        <taxon>Crustacea</taxon>
        <taxon>Multicrustacea</taxon>
        <taxon>Hexanauplia</taxon>
        <taxon>Copepoda</taxon>
        <taxon>Harpacticoida</taxon>
        <taxon>Harpacticidae</taxon>
        <taxon>Tigriopus</taxon>
    </lineage>
</organism>
<evidence type="ECO:0000256" key="7">
    <source>
        <dbReference type="ARBA" id="ARBA00022824"/>
    </source>
</evidence>
<accession>A0A553NX60</accession>
<comment type="pathway">
    <text evidence="4">Sphingolipid metabolism.</text>
</comment>
<dbReference type="EMBL" id="VCGU01000009">
    <property type="protein sequence ID" value="TRY70008.1"/>
    <property type="molecule type" value="Genomic_DNA"/>
</dbReference>
<evidence type="ECO:0000313" key="15">
    <source>
        <dbReference type="EMBL" id="TRY70008.1"/>
    </source>
</evidence>
<dbReference type="Proteomes" id="UP000318571">
    <property type="component" value="Chromosome 9"/>
</dbReference>
<evidence type="ECO:0000256" key="9">
    <source>
        <dbReference type="ARBA" id="ARBA00023098"/>
    </source>
</evidence>
<dbReference type="SMART" id="SM00724">
    <property type="entry name" value="TLC"/>
    <property type="match status" value="1"/>
</dbReference>
<keyword evidence="16" id="KW-1185">Reference proteome</keyword>
<evidence type="ECO:0000256" key="4">
    <source>
        <dbReference type="ARBA" id="ARBA00004991"/>
    </source>
</evidence>
<dbReference type="GO" id="GO:0050291">
    <property type="term" value="F:sphingosine N-acyltransferase activity"/>
    <property type="evidence" value="ECO:0007669"/>
    <property type="project" value="InterPro"/>
</dbReference>
<dbReference type="GO" id="GO:0046513">
    <property type="term" value="P:ceramide biosynthetic process"/>
    <property type="evidence" value="ECO:0007669"/>
    <property type="project" value="InterPro"/>
</dbReference>
<dbReference type="OrthoDB" id="537032at2759"/>
<evidence type="ECO:0000256" key="5">
    <source>
        <dbReference type="ARBA" id="ARBA00022679"/>
    </source>
</evidence>
<dbReference type="Pfam" id="PF03798">
    <property type="entry name" value="TRAM_LAG1_CLN8"/>
    <property type="match status" value="1"/>
</dbReference>
<feature type="transmembrane region" description="Helical" evidence="13">
    <location>
        <begin position="200"/>
        <end position="221"/>
    </location>
</feature>
<dbReference type="OMA" id="HHFATIL"/>
<dbReference type="CDD" id="cd00086">
    <property type="entry name" value="homeodomain"/>
    <property type="match status" value="1"/>
</dbReference>
<dbReference type="PROSITE" id="PS50922">
    <property type="entry name" value="TLC"/>
    <property type="match status" value="1"/>
</dbReference>
<dbReference type="InterPro" id="IPR016439">
    <property type="entry name" value="Lag1/Lac1-like"/>
</dbReference>
<keyword evidence="7" id="KW-0256">Endoplasmic reticulum</keyword>
<dbReference type="STRING" id="6832.A0A553NX60"/>
<dbReference type="FunFam" id="1.10.10.60:FF:000020">
    <property type="entry name" value="Ceramide synthase 5"/>
    <property type="match status" value="1"/>
</dbReference>
<dbReference type="InterPro" id="IPR009057">
    <property type="entry name" value="Homeodomain-like_sf"/>
</dbReference>
<dbReference type="PIRSF" id="PIRSF005225">
    <property type="entry name" value="LAG1_LAC1"/>
    <property type="match status" value="1"/>
</dbReference>
<name>A0A553NX60_TIGCA</name>
<keyword evidence="6 12" id="KW-0812">Transmembrane</keyword>
<evidence type="ECO:0000256" key="13">
    <source>
        <dbReference type="SAM" id="Phobius"/>
    </source>
</evidence>
<dbReference type="InterPro" id="IPR001356">
    <property type="entry name" value="HD"/>
</dbReference>
<keyword evidence="8 13" id="KW-1133">Transmembrane helix</keyword>
<comment type="pathway">
    <text evidence="3">Lipid metabolism; sphingolipid metabolism.</text>
</comment>
<feature type="transmembrane region" description="Helical" evidence="13">
    <location>
        <begin position="233"/>
        <end position="258"/>
    </location>
</feature>
<dbReference type="UniPathway" id="UPA00222"/>
<evidence type="ECO:0000256" key="1">
    <source>
        <dbReference type="ARBA" id="ARBA00004123"/>
    </source>
</evidence>
<dbReference type="GO" id="GO:0005634">
    <property type="term" value="C:nucleus"/>
    <property type="evidence" value="ECO:0007669"/>
    <property type="project" value="UniProtKB-SubCell"/>
</dbReference>
<evidence type="ECO:0000256" key="10">
    <source>
        <dbReference type="ARBA" id="ARBA00023136"/>
    </source>
</evidence>
<keyword evidence="10 12" id="KW-0472">Membrane</keyword>
<sequence length="370" mass="43704">MTVLHDGQKPSQWLDPAQFGLFRWVVDWASDDQFWLPPNITWATLEASEEGMQFARSSDLRIPMMAAFAVYFIRIFVQNKVFRYLGVCLGLKDQRRVVPPENPILEAAFKNTKRLDHSRIRALSKESDMTERQVERWIRQRSLVGKSSKLDKFCESGWKALYYTLMYAYSWVILWDKPWFWDIKYCWYKYPFHDVSTGIWLYYMIELSFYWSLLISQFFDVQRSDFWEMFAHHIAAILLLSLSWACNLFRVGTLVLWVHDCADVFLESAKMFRYLGKQSISDALFYGFAISWMVTRLGYFPTWILYSITVEAGQFIQYFGAYQVFSALLSILLILNLFWAYFIFKVAYLAALAPDGKIEKDLRSESNSSD</sequence>
<dbReference type="GO" id="GO:0005789">
    <property type="term" value="C:endoplasmic reticulum membrane"/>
    <property type="evidence" value="ECO:0007669"/>
    <property type="project" value="UniProtKB-SubCell"/>
</dbReference>
<proteinExistence type="predicted"/>